<name>A0AAV2LL82_KNICA</name>
<sequence length="121" mass="12711">MDPRAARPGSKDTEPGLKGRLGLKHGTVPLRRGVCGSDWSRNSCFSSGSQGGLPRLWCGCGAAVVLLWCGCGAAVVRLWCGCGAQAQSEDPDQAEPGVCDSASPNHRVYQSRVFYESAATL</sequence>
<gene>
    <name evidence="2" type="ORF">KC01_LOCUS28276</name>
</gene>
<feature type="region of interest" description="Disordered" evidence="1">
    <location>
        <begin position="1"/>
        <end position="22"/>
    </location>
</feature>
<dbReference type="EMBL" id="OZ035845">
    <property type="protein sequence ID" value="CAL1600147.1"/>
    <property type="molecule type" value="Genomic_DNA"/>
</dbReference>
<proteinExistence type="predicted"/>
<reference evidence="2 3" key="1">
    <citation type="submission" date="2024-04" db="EMBL/GenBank/DDBJ databases">
        <authorList>
            <person name="Waldvogel A.-M."/>
            <person name="Schoenle A."/>
        </authorList>
    </citation>
    <scope>NUCLEOTIDE SEQUENCE [LARGE SCALE GENOMIC DNA]</scope>
</reference>
<organism evidence="2 3">
    <name type="scientific">Knipowitschia caucasica</name>
    <name type="common">Caucasian dwarf goby</name>
    <name type="synonym">Pomatoschistus caucasicus</name>
    <dbReference type="NCBI Taxonomy" id="637954"/>
    <lineage>
        <taxon>Eukaryota</taxon>
        <taxon>Metazoa</taxon>
        <taxon>Chordata</taxon>
        <taxon>Craniata</taxon>
        <taxon>Vertebrata</taxon>
        <taxon>Euteleostomi</taxon>
        <taxon>Actinopterygii</taxon>
        <taxon>Neopterygii</taxon>
        <taxon>Teleostei</taxon>
        <taxon>Neoteleostei</taxon>
        <taxon>Acanthomorphata</taxon>
        <taxon>Gobiaria</taxon>
        <taxon>Gobiiformes</taxon>
        <taxon>Gobioidei</taxon>
        <taxon>Gobiidae</taxon>
        <taxon>Gobiinae</taxon>
        <taxon>Knipowitschia</taxon>
    </lineage>
</organism>
<evidence type="ECO:0000313" key="3">
    <source>
        <dbReference type="Proteomes" id="UP001497482"/>
    </source>
</evidence>
<evidence type="ECO:0000256" key="1">
    <source>
        <dbReference type="SAM" id="MobiDB-lite"/>
    </source>
</evidence>
<protein>
    <submittedName>
        <fullName evidence="2">Uncharacterized protein</fullName>
    </submittedName>
</protein>
<evidence type="ECO:0000313" key="2">
    <source>
        <dbReference type="EMBL" id="CAL1600147.1"/>
    </source>
</evidence>
<feature type="compositionally biased region" description="Basic and acidic residues" evidence="1">
    <location>
        <begin position="1"/>
        <end position="17"/>
    </location>
</feature>
<keyword evidence="3" id="KW-1185">Reference proteome</keyword>
<accession>A0AAV2LL82</accession>
<dbReference type="AlphaFoldDB" id="A0AAV2LL82"/>
<dbReference type="Proteomes" id="UP001497482">
    <property type="component" value="Chromosome 23"/>
</dbReference>